<reference evidence="2" key="1">
    <citation type="submission" date="2021-03" db="EMBL/GenBank/DDBJ databases">
        <title>Draft genome sequence of rust myrtle Austropuccinia psidii MF-1, a brazilian biotype.</title>
        <authorList>
            <person name="Quecine M.C."/>
            <person name="Pachon D.M.R."/>
            <person name="Bonatelli M.L."/>
            <person name="Correr F.H."/>
            <person name="Franceschini L.M."/>
            <person name="Leite T.F."/>
            <person name="Margarido G.R.A."/>
            <person name="Almeida C.A."/>
            <person name="Ferrarezi J.A."/>
            <person name="Labate C.A."/>
        </authorList>
    </citation>
    <scope>NUCLEOTIDE SEQUENCE</scope>
    <source>
        <strain evidence="2">MF-1</strain>
    </source>
</reference>
<feature type="compositionally biased region" description="Low complexity" evidence="1">
    <location>
        <begin position="495"/>
        <end position="509"/>
    </location>
</feature>
<feature type="region of interest" description="Disordered" evidence="1">
    <location>
        <begin position="42"/>
        <end position="113"/>
    </location>
</feature>
<sequence>MSFQPGIPEILAKQNEYIKELKNRLEKHDEEVKQLLQKVLSLEVQPGQHSEPSSKASKVKTREKKSIVKNKSPRTPSTRRNKKDLGPHQTKSSSTPKRSASAPLQTPKPKANQLIMNQTPQGFKPTKDSFFAHIRIMWGLIYERSIPVLPDPALLQEFRNRFDGVEEIQQAAQSKNSLNLIPQEDVITLKGTKPGRKKVGRAIVNVQEFFILYIKALLAKLGIRRWAPALDEPIDTLYNEACRISVIQTFRQVAVAGAYQYMNINLRFLNNIGLLKATYNHFVHYLQTKIWKRETKESWEYQKDLERGVISKKDNGHYKFGVAQNFPKRYLKILAAINAHSDDKFIEDAGYVIKTLPYCSQKATTFMRRVDEEIAKAKNIEGKKSKKHERVESKTPNLTAFGQSPQGLPIDFYDPKWYNDLTPAQKTVYGDTMEVAFLPNAVQSIRGAQHPDEKLGDKSFTEKHWEKATEQYDLSHEIAAEDEYDESNSHFQDIDSNSSSNDGSFSSKDSNMEELAENINPYDEDKMMEEDSQMHTSQKCLDIQKFGYGYDWEDWE</sequence>
<proteinExistence type="predicted"/>
<evidence type="ECO:0000313" key="3">
    <source>
        <dbReference type="Proteomes" id="UP000765509"/>
    </source>
</evidence>
<comment type="caution">
    <text evidence="2">The sequence shown here is derived from an EMBL/GenBank/DDBJ whole genome shotgun (WGS) entry which is preliminary data.</text>
</comment>
<keyword evidence="3" id="KW-1185">Reference proteome</keyword>
<evidence type="ECO:0000313" key="2">
    <source>
        <dbReference type="EMBL" id="MBW0543053.1"/>
    </source>
</evidence>
<feature type="compositionally biased region" description="Basic and acidic residues" evidence="1">
    <location>
        <begin position="381"/>
        <end position="393"/>
    </location>
</feature>
<feature type="region of interest" description="Disordered" evidence="1">
    <location>
        <begin position="381"/>
        <end position="400"/>
    </location>
</feature>
<feature type="compositionally biased region" description="Polar residues" evidence="1">
    <location>
        <begin position="47"/>
        <end position="56"/>
    </location>
</feature>
<name>A0A9Q3IIW4_9BASI</name>
<feature type="region of interest" description="Disordered" evidence="1">
    <location>
        <begin position="485"/>
        <end position="537"/>
    </location>
</feature>
<feature type="compositionally biased region" description="Basic residues" evidence="1">
    <location>
        <begin position="57"/>
        <end position="82"/>
    </location>
</feature>
<feature type="compositionally biased region" description="Polar residues" evidence="1">
    <location>
        <begin position="89"/>
        <end position="104"/>
    </location>
</feature>
<dbReference type="Proteomes" id="UP000765509">
    <property type="component" value="Unassembled WGS sequence"/>
</dbReference>
<dbReference type="OrthoDB" id="3056461at2759"/>
<gene>
    <name evidence="2" type="ORF">O181_082768</name>
</gene>
<organism evidence="2 3">
    <name type="scientific">Austropuccinia psidii MF-1</name>
    <dbReference type="NCBI Taxonomy" id="1389203"/>
    <lineage>
        <taxon>Eukaryota</taxon>
        <taxon>Fungi</taxon>
        <taxon>Dikarya</taxon>
        <taxon>Basidiomycota</taxon>
        <taxon>Pucciniomycotina</taxon>
        <taxon>Pucciniomycetes</taxon>
        <taxon>Pucciniales</taxon>
        <taxon>Sphaerophragmiaceae</taxon>
        <taxon>Austropuccinia</taxon>
    </lineage>
</organism>
<protein>
    <submittedName>
        <fullName evidence="2">Uncharacterized protein</fullName>
    </submittedName>
</protein>
<evidence type="ECO:0000256" key="1">
    <source>
        <dbReference type="SAM" id="MobiDB-lite"/>
    </source>
</evidence>
<dbReference type="AlphaFoldDB" id="A0A9Q3IIW4"/>
<dbReference type="EMBL" id="AVOT02047778">
    <property type="protein sequence ID" value="MBW0543053.1"/>
    <property type="molecule type" value="Genomic_DNA"/>
</dbReference>
<accession>A0A9Q3IIW4</accession>